<accession>K6UFC6</accession>
<dbReference type="GeneID" id="14696408"/>
<protein>
    <recommendedName>
        <fullName evidence="3">CYIR protein</fullName>
    </recommendedName>
</protein>
<dbReference type="AlphaFoldDB" id="K6UFC6"/>
<evidence type="ECO:0008006" key="3">
    <source>
        <dbReference type="Google" id="ProtNLM"/>
    </source>
</evidence>
<organism evidence="1 2">
    <name type="scientific">Plasmodium cynomolgi (strain B)</name>
    <dbReference type="NCBI Taxonomy" id="1120755"/>
    <lineage>
        <taxon>Eukaryota</taxon>
        <taxon>Sar</taxon>
        <taxon>Alveolata</taxon>
        <taxon>Apicomplexa</taxon>
        <taxon>Aconoidasida</taxon>
        <taxon>Haemosporida</taxon>
        <taxon>Plasmodiidae</taxon>
        <taxon>Plasmodium</taxon>
        <taxon>Plasmodium (Plasmodium)</taxon>
    </lineage>
</organism>
<name>K6UFC6_PLACD</name>
<dbReference type="RefSeq" id="XP_004228084.1">
    <property type="nucleotide sequence ID" value="XM_004228036.1"/>
</dbReference>
<sequence>CYFLEEIWNMYDNFVKNVNGSKYGQLLDFCYKGTIFQKPNMEEYKNMCKKLLRNLLLLADGNYGYENFFKYCDMLYIWIYFETKKKKLTNSIIEEIFDDLVKFLTEEYRKACPYFSYSENLHEPHKLMKLRIFEHNIYTFQNILDNISDPHNCSCLKYAYECINIYNDMNKRFCATDEHKNTINKGTCDILEIFNTLYSNYIRNVNRGIYELPLLSDTTNATYTPTDTYVTRCLLNKQKSKLDSSTVDQSSNPKQISISTAFGSMAGIPPFLVLIYKVNIIYT</sequence>
<evidence type="ECO:0000313" key="1">
    <source>
        <dbReference type="EMBL" id="GAB69866.1"/>
    </source>
</evidence>
<reference evidence="1 2" key="1">
    <citation type="journal article" date="2012" name="Nat. Genet.">
        <title>Plasmodium cynomolgi genome sequences provide insight into Plasmodium vivax and the monkey malaria clade.</title>
        <authorList>
            <person name="Tachibana S."/>
            <person name="Sullivan S.A."/>
            <person name="Kawai S."/>
            <person name="Nakamura S."/>
            <person name="Kim H.R."/>
            <person name="Goto N."/>
            <person name="Arisue N."/>
            <person name="Palacpac N.M.Q."/>
            <person name="Honma H."/>
            <person name="Yagi M."/>
            <person name="Tougan T."/>
            <person name="Katakai Y."/>
            <person name="Kaneko O."/>
            <person name="Mita T."/>
            <person name="Kita K."/>
            <person name="Yasutomi Y."/>
            <person name="Sutton P.L."/>
            <person name="Shakhbatyan R."/>
            <person name="Horii T."/>
            <person name="Yasunaga T."/>
            <person name="Barnwell J.W."/>
            <person name="Escalante A.A."/>
            <person name="Carlton J.M."/>
            <person name="Tanabe K."/>
        </authorList>
    </citation>
    <scope>NUCLEOTIDE SEQUENCE [LARGE SCALE GENOMIC DNA]</scope>
    <source>
        <strain evidence="1 2">B</strain>
    </source>
</reference>
<dbReference type="OrthoDB" id="389098at2759"/>
<keyword evidence="2" id="KW-1185">Reference proteome</keyword>
<dbReference type="OMA" id="AYECINI"/>
<gene>
    <name evidence="1" type="ORF">PCYB_006150</name>
</gene>
<evidence type="ECO:0000313" key="2">
    <source>
        <dbReference type="Proteomes" id="UP000006319"/>
    </source>
</evidence>
<feature type="non-terminal residue" evidence="1">
    <location>
        <position position="1"/>
    </location>
</feature>
<dbReference type="EMBL" id="DF158011">
    <property type="protein sequence ID" value="GAB69866.1"/>
    <property type="molecule type" value="Genomic_DNA"/>
</dbReference>
<dbReference type="KEGG" id="pcy:PCYB_006150"/>
<proteinExistence type="predicted"/>
<dbReference type="VEuPathDB" id="PlasmoDB:PCYB_006150"/>
<dbReference type="Proteomes" id="UP000006319">
    <property type="component" value="Unassembled WGS sequence"/>
</dbReference>